<dbReference type="PROSITE" id="PS50097">
    <property type="entry name" value="BTB"/>
    <property type="match status" value="1"/>
</dbReference>
<dbReference type="PANTHER" id="PTHR45632:SF3">
    <property type="entry name" value="KELCH-LIKE PROTEIN 32"/>
    <property type="match status" value="1"/>
</dbReference>
<dbReference type="Pfam" id="PF00651">
    <property type="entry name" value="BTB"/>
    <property type="match status" value="1"/>
</dbReference>
<dbReference type="InterPro" id="IPR011705">
    <property type="entry name" value="BACK"/>
</dbReference>
<organism evidence="4 5">
    <name type="scientific">Tegillarca granosa</name>
    <name type="common">Malaysian cockle</name>
    <name type="synonym">Anadara granosa</name>
    <dbReference type="NCBI Taxonomy" id="220873"/>
    <lineage>
        <taxon>Eukaryota</taxon>
        <taxon>Metazoa</taxon>
        <taxon>Spiralia</taxon>
        <taxon>Lophotrochozoa</taxon>
        <taxon>Mollusca</taxon>
        <taxon>Bivalvia</taxon>
        <taxon>Autobranchia</taxon>
        <taxon>Pteriomorphia</taxon>
        <taxon>Arcoida</taxon>
        <taxon>Arcoidea</taxon>
        <taxon>Arcidae</taxon>
        <taxon>Tegillarca</taxon>
    </lineage>
</organism>
<dbReference type="InterPro" id="IPR011333">
    <property type="entry name" value="SKP1/BTB/POZ_sf"/>
</dbReference>
<keyword evidence="2" id="KW-0677">Repeat</keyword>
<dbReference type="Proteomes" id="UP001217089">
    <property type="component" value="Unassembled WGS sequence"/>
</dbReference>
<dbReference type="InterPro" id="IPR000210">
    <property type="entry name" value="BTB/POZ_dom"/>
</dbReference>
<dbReference type="Gene3D" id="1.25.40.420">
    <property type="match status" value="1"/>
</dbReference>
<name>A0ABQ9EQG7_TEGGR</name>
<dbReference type="InterPro" id="IPR006652">
    <property type="entry name" value="Kelch_1"/>
</dbReference>
<dbReference type="Gene3D" id="2.120.10.80">
    <property type="entry name" value="Kelch-type beta propeller"/>
    <property type="match status" value="2"/>
</dbReference>
<gene>
    <name evidence="4" type="ORF">KUTeg_016063</name>
</gene>
<dbReference type="SMART" id="SM00612">
    <property type="entry name" value="Kelch"/>
    <property type="match status" value="6"/>
</dbReference>
<dbReference type="PIRSF" id="PIRSF037037">
    <property type="entry name" value="Kelch-like_protein_gigaxonin"/>
    <property type="match status" value="1"/>
</dbReference>
<dbReference type="Pfam" id="PF01344">
    <property type="entry name" value="Kelch_1"/>
    <property type="match status" value="2"/>
</dbReference>
<dbReference type="PANTHER" id="PTHR45632">
    <property type="entry name" value="LD33804P"/>
    <property type="match status" value="1"/>
</dbReference>
<dbReference type="EMBL" id="JARBDR010000813">
    <property type="protein sequence ID" value="KAJ8305518.1"/>
    <property type="molecule type" value="Genomic_DNA"/>
</dbReference>
<dbReference type="InterPro" id="IPR017096">
    <property type="entry name" value="BTB-kelch_protein"/>
</dbReference>
<dbReference type="SUPFAM" id="SSF54695">
    <property type="entry name" value="POZ domain"/>
    <property type="match status" value="1"/>
</dbReference>
<feature type="domain" description="BTB" evidence="3">
    <location>
        <begin position="74"/>
        <end position="139"/>
    </location>
</feature>
<dbReference type="Gene3D" id="3.30.710.10">
    <property type="entry name" value="Potassium Channel Kv1.1, Chain A"/>
    <property type="match status" value="1"/>
</dbReference>
<keyword evidence="1" id="KW-0880">Kelch repeat</keyword>
<comment type="caution">
    <text evidence="4">The sequence shown here is derived from an EMBL/GenBank/DDBJ whole genome shotgun (WGS) entry which is preliminary data.</text>
</comment>
<dbReference type="SUPFAM" id="SSF117281">
    <property type="entry name" value="Kelch motif"/>
    <property type="match status" value="2"/>
</dbReference>
<sequence>MEPKTDKYYCTLEIYSTVQENEERFRSIDGGLLLCLDSMEKTDRDHKPSKYQSPDYCSTFLRNIHSLWQDNRFCDVIIQVQDTTFHAHHLVLAAGCSYFKAMFTSGMIEDNTVVLQDISPNIFKCLLDFLYTGEIYITEENCQDLLSAADMFDMRDVVRLCSTFLKQQLHYQNCIVVKEEEFYEMPKETLISFLYSEHISIDDEYQVFVLAIDWILHDPLDRRKYIFDVMTPIRFPIISSQKIDKYLNDCKDISCKVAIQKYLQDFRLDRKKCLEQRLNKMKPYLLQPRKSARKNIFVVGGFERSKDGRWSDSRSLTSVEIFDTYNQHWKSLNGILYPRSSHGVAFLNGQVYVLGGEHDSLIYDTVEIYDTLTKKWNMGPPMNMPRCGLGVCVTNDCLYAVGGWVGMELGDTIEEFDPASETWRIIDKMKTPRFAAGVTEHEVVESFNPVTKEWQRLADMHNKRSYVGATSCNGYIYAVGGFNEVNGDLSCIERYCPEKDEWIELPPMSIKRSAPSVVTVNGLIFVIGGRHWIELYTSSAPVTLNSVECYDPSTGSWIEVSSMATSRAEAGAVVI</sequence>
<protein>
    <recommendedName>
        <fullName evidence="3">BTB domain-containing protein</fullName>
    </recommendedName>
</protein>
<reference evidence="4 5" key="1">
    <citation type="submission" date="2022-12" db="EMBL/GenBank/DDBJ databases">
        <title>Chromosome-level genome of Tegillarca granosa.</title>
        <authorList>
            <person name="Kim J."/>
        </authorList>
    </citation>
    <scope>NUCLEOTIDE SEQUENCE [LARGE SCALE GENOMIC DNA]</scope>
    <source>
        <strain evidence="4">Teg-2019</strain>
        <tissue evidence="4">Adductor muscle</tissue>
    </source>
</reference>
<dbReference type="SMART" id="SM00875">
    <property type="entry name" value="BACK"/>
    <property type="match status" value="1"/>
</dbReference>
<keyword evidence="5" id="KW-1185">Reference proteome</keyword>
<evidence type="ECO:0000256" key="1">
    <source>
        <dbReference type="ARBA" id="ARBA00022441"/>
    </source>
</evidence>
<proteinExistence type="predicted"/>
<accession>A0ABQ9EQG7</accession>
<evidence type="ECO:0000313" key="5">
    <source>
        <dbReference type="Proteomes" id="UP001217089"/>
    </source>
</evidence>
<evidence type="ECO:0000313" key="4">
    <source>
        <dbReference type="EMBL" id="KAJ8305518.1"/>
    </source>
</evidence>
<dbReference type="SMART" id="SM00225">
    <property type="entry name" value="BTB"/>
    <property type="match status" value="1"/>
</dbReference>
<evidence type="ECO:0000259" key="3">
    <source>
        <dbReference type="PROSITE" id="PS50097"/>
    </source>
</evidence>
<dbReference type="InterPro" id="IPR015915">
    <property type="entry name" value="Kelch-typ_b-propeller"/>
</dbReference>
<evidence type="ECO:0000256" key="2">
    <source>
        <dbReference type="ARBA" id="ARBA00022737"/>
    </source>
</evidence>
<dbReference type="Pfam" id="PF24681">
    <property type="entry name" value="Kelch_KLHDC2_KLHL20_DRC7"/>
    <property type="match status" value="1"/>
</dbReference>